<keyword evidence="2" id="KW-0805">Transcription regulation</keyword>
<feature type="region of interest" description="Disordered" evidence="6">
    <location>
        <begin position="339"/>
        <end position="395"/>
    </location>
</feature>
<feature type="compositionally biased region" description="Low complexity" evidence="6">
    <location>
        <begin position="743"/>
        <end position="757"/>
    </location>
</feature>
<dbReference type="PANTHER" id="PTHR21654:SF84">
    <property type="entry name" value="SI:DKEY-66I24.7"/>
    <property type="match status" value="1"/>
</dbReference>
<sequence>MQSAGQYHHGVNEVQQFVVAGGSSQQHPAAAPHLFSLVAPHDLSSVSSPSGAGSGHAGSRPAPGHHRSQQQQQLYAPHLTTHQPQAHATSSHSSQQQRQHQQQVVQQQLQQTVQHLEHPAMVMQQSTVSAGRSADLQQQPPQQLGHESLLMQGNLHDAAADDGFTEGEEGGFRSTPGSAAGNRWPRQETLLLIKIRSEMDSNFRDSGLKGPLWEDVARKLSELGYNRSAKKCKEKFENIHKYYKKTKDGKAGRQDGKNYRFFSELDALHSSRSSTHDTAAAARLLQQLPAAAGSAGHGITHMLDDADAVTAAASPSAVFRAAAAAVKNVGPAGAAGFAAVSDSSEDSKHEEHAGRGESEDDDTIRSCKKRKRKDQTCAAATGAAAGRRTGSSNSSKKVMLLESLVKKLMDKQEAMQRKFLESIERREQDRIAREEAWKSQEMDRMIREHELRTREHTLAASRDAALVAVLQKVTGQTLQLPQLPPPPPPPPPPRGAPPPYLPASVHTSTATTVEAPHIQVDQHNHRHRRAQQQQQQHEDVLLQEVEAAVPDKDHHGSFSDPHSKRWPTPEVHALIRLRIEMESKFQETGGSSKGPLWEEISRGMSSLGYSFRNAKRCKEKWENVNKYYKKTKESNRKRPDNSKTCPYFAQLEALYRNGGSRLAAAAGGGTTTSYKQRMIMNKLVDEQDSEGLQPDHLQQDHINLDDGDDDDDDDDDSTGGQQQQLLQGSDVAAVNGAGAPVEGGSAATASNGAAAHSFSVFRES</sequence>
<keyword evidence="5" id="KW-0539">Nucleus</keyword>
<gene>
    <name evidence="8" type="ORF">CSSPTR1EN2_LOCUS18421</name>
</gene>
<feature type="compositionally biased region" description="Low complexity" evidence="6">
    <location>
        <begin position="44"/>
        <end position="62"/>
    </location>
</feature>
<evidence type="ECO:0000256" key="3">
    <source>
        <dbReference type="ARBA" id="ARBA00023125"/>
    </source>
</evidence>
<feature type="compositionally biased region" description="Low complexity" evidence="6">
    <location>
        <begin position="718"/>
        <end position="730"/>
    </location>
</feature>
<feature type="compositionally biased region" description="Basic and acidic residues" evidence="6">
    <location>
        <begin position="345"/>
        <end position="357"/>
    </location>
</feature>
<feature type="compositionally biased region" description="Pro residues" evidence="6">
    <location>
        <begin position="482"/>
        <end position="501"/>
    </location>
</feature>
<feature type="compositionally biased region" description="Acidic residues" evidence="6">
    <location>
        <begin position="705"/>
        <end position="717"/>
    </location>
</feature>
<dbReference type="Proteomes" id="UP001497512">
    <property type="component" value="Chromosome 5"/>
</dbReference>
<dbReference type="EMBL" id="OZ019897">
    <property type="protein sequence ID" value="CAK9226802.1"/>
    <property type="molecule type" value="Genomic_DNA"/>
</dbReference>
<feature type="compositionally biased region" description="Low complexity" evidence="6">
    <location>
        <begin position="82"/>
        <end position="111"/>
    </location>
</feature>
<dbReference type="InterPro" id="IPR001005">
    <property type="entry name" value="SANT/Myb"/>
</dbReference>
<evidence type="ECO:0000256" key="4">
    <source>
        <dbReference type="ARBA" id="ARBA00023163"/>
    </source>
</evidence>
<feature type="region of interest" description="Disordered" evidence="6">
    <location>
        <begin position="42"/>
        <end position="111"/>
    </location>
</feature>
<dbReference type="CDD" id="cd12203">
    <property type="entry name" value="GT1"/>
    <property type="match status" value="2"/>
</dbReference>
<dbReference type="Gene3D" id="1.10.10.60">
    <property type="entry name" value="Homeodomain-like"/>
    <property type="match status" value="2"/>
</dbReference>
<evidence type="ECO:0000256" key="1">
    <source>
        <dbReference type="ARBA" id="ARBA00004123"/>
    </source>
</evidence>
<comment type="subcellular location">
    <subcellularLocation>
        <location evidence="1">Nucleus</location>
    </subcellularLocation>
</comment>
<feature type="region of interest" description="Disordered" evidence="6">
    <location>
        <begin position="477"/>
        <end position="509"/>
    </location>
</feature>
<proteinExistence type="predicted"/>
<organism evidence="8 9">
    <name type="scientific">Sphagnum troendelagicum</name>
    <dbReference type="NCBI Taxonomy" id="128251"/>
    <lineage>
        <taxon>Eukaryota</taxon>
        <taxon>Viridiplantae</taxon>
        <taxon>Streptophyta</taxon>
        <taxon>Embryophyta</taxon>
        <taxon>Bryophyta</taxon>
        <taxon>Sphagnophytina</taxon>
        <taxon>Sphagnopsida</taxon>
        <taxon>Sphagnales</taxon>
        <taxon>Sphagnaceae</taxon>
        <taxon>Sphagnum</taxon>
    </lineage>
</organism>
<evidence type="ECO:0000256" key="2">
    <source>
        <dbReference type="ARBA" id="ARBA00023015"/>
    </source>
</evidence>
<evidence type="ECO:0000256" key="6">
    <source>
        <dbReference type="SAM" id="MobiDB-lite"/>
    </source>
</evidence>
<dbReference type="PANTHER" id="PTHR21654">
    <property type="entry name" value="FI21293P1"/>
    <property type="match status" value="1"/>
</dbReference>
<feature type="domain" description="Myb-like" evidence="7">
    <location>
        <begin position="565"/>
        <end position="625"/>
    </location>
</feature>
<feature type="domain" description="Myb-like" evidence="7">
    <location>
        <begin position="182"/>
        <end position="240"/>
    </location>
</feature>
<accession>A0ABP0UPI1</accession>
<protein>
    <recommendedName>
        <fullName evidence="7">Myb-like domain-containing protein</fullName>
    </recommendedName>
</protein>
<dbReference type="SMART" id="SM00717">
    <property type="entry name" value="SANT"/>
    <property type="match status" value="2"/>
</dbReference>
<feature type="compositionally biased region" description="Low complexity" evidence="6">
    <location>
        <begin position="378"/>
        <end position="390"/>
    </location>
</feature>
<dbReference type="Pfam" id="PF13837">
    <property type="entry name" value="Myb_DNA-bind_4"/>
    <property type="match status" value="2"/>
</dbReference>
<evidence type="ECO:0000259" key="7">
    <source>
        <dbReference type="PROSITE" id="PS50090"/>
    </source>
</evidence>
<reference evidence="8" key="1">
    <citation type="submission" date="2024-02" db="EMBL/GenBank/DDBJ databases">
        <authorList>
            <consortium name="ELIXIR-Norway"/>
            <consortium name="Elixir Norway"/>
        </authorList>
    </citation>
    <scope>NUCLEOTIDE SEQUENCE</scope>
</reference>
<name>A0ABP0UPI1_9BRYO</name>
<keyword evidence="4" id="KW-0804">Transcription</keyword>
<keyword evidence="3" id="KW-0238">DNA-binding</keyword>
<keyword evidence="9" id="KW-1185">Reference proteome</keyword>
<dbReference type="InterPro" id="IPR044822">
    <property type="entry name" value="Myb_DNA-bind_4"/>
</dbReference>
<evidence type="ECO:0000313" key="9">
    <source>
        <dbReference type="Proteomes" id="UP001497512"/>
    </source>
</evidence>
<evidence type="ECO:0000256" key="5">
    <source>
        <dbReference type="ARBA" id="ARBA00023242"/>
    </source>
</evidence>
<dbReference type="PROSITE" id="PS50090">
    <property type="entry name" value="MYB_LIKE"/>
    <property type="match status" value="2"/>
</dbReference>
<feature type="region of interest" description="Disordered" evidence="6">
    <location>
        <begin position="698"/>
        <end position="764"/>
    </location>
</feature>
<evidence type="ECO:0000313" key="8">
    <source>
        <dbReference type="EMBL" id="CAK9226802.1"/>
    </source>
</evidence>